<evidence type="ECO:0000259" key="1">
    <source>
        <dbReference type="Pfam" id="PF00975"/>
    </source>
</evidence>
<reference evidence="2" key="1">
    <citation type="submission" date="2021-05" db="EMBL/GenBank/DDBJ databases">
        <authorList>
            <person name="Pietrasiak N."/>
            <person name="Ward R."/>
            <person name="Stajich J.E."/>
            <person name="Kurbessoian T."/>
        </authorList>
    </citation>
    <scope>NUCLEOTIDE SEQUENCE</scope>
    <source>
        <strain evidence="2">HA4357-MV3</strain>
    </source>
</reference>
<evidence type="ECO:0000313" key="2">
    <source>
        <dbReference type="EMBL" id="MBW4430723.1"/>
    </source>
</evidence>
<protein>
    <recommendedName>
        <fullName evidence="1">Thioesterase domain-containing protein</fullName>
    </recommendedName>
</protein>
<dbReference type="Gene3D" id="3.40.50.1820">
    <property type="entry name" value="alpha/beta hydrolase"/>
    <property type="match status" value="1"/>
</dbReference>
<dbReference type="SUPFAM" id="SSF53474">
    <property type="entry name" value="alpha/beta-Hydrolases"/>
    <property type="match status" value="1"/>
</dbReference>
<reference evidence="2" key="2">
    <citation type="journal article" date="2022" name="Microbiol. Resour. Announc.">
        <title>Metagenome Sequencing to Explore Phylogenomics of Terrestrial Cyanobacteria.</title>
        <authorList>
            <person name="Ward R.D."/>
            <person name="Stajich J.E."/>
            <person name="Johansen J.R."/>
            <person name="Huntemann M."/>
            <person name="Clum A."/>
            <person name="Foster B."/>
            <person name="Foster B."/>
            <person name="Roux S."/>
            <person name="Palaniappan K."/>
            <person name="Varghese N."/>
            <person name="Mukherjee S."/>
            <person name="Reddy T.B.K."/>
            <person name="Daum C."/>
            <person name="Copeland A."/>
            <person name="Chen I.A."/>
            <person name="Ivanova N.N."/>
            <person name="Kyrpides N.C."/>
            <person name="Shapiro N."/>
            <person name="Eloe-Fadrosh E.A."/>
            <person name="Pietrasiak N."/>
        </authorList>
    </citation>
    <scope>NUCLEOTIDE SEQUENCE</scope>
    <source>
        <strain evidence="2">HA4357-MV3</strain>
    </source>
</reference>
<dbReference type="InterPro" id="IPR029058">
    <property type="entry name" value="AB_hydrolase_fold"/>
</dbReference>
<feature type="non-terminal residue" evidence="2">
    <location>
        <position position="1"/>
    </location>
</feature>
<feature type="domain" description="Thioesterase" evidence="1">
    <location>
        <begin position="44"/>
        <end position="293"/>
    </location>
</feature>
<sequence>FSNIDIIHVPKPLVISDRLIEKYDLFDELIHTFKLLCQCVSPIFVHPVGGNVFCYYELASSFGLDRPFYGLRSLGLDGECKPYTRIEDMASAYIAAIRVIQPEGSYLLGGWSMGGVIAFEMATQLQKQGQKVDLLALLDSQAPITKKQPTQINNYDAQDKVLVEFAQDIANSTGKEILNLNNLNILYTNLKKLEPEEKLDYFLEQAKMFNLLPPDVEHQQFHHLLQVFQNNIQALFNYKSKNPVNSINSINRIILFRASSSVFHNNPTLGWENFSIEPVQIINILGDHYTMLAKPNIQSLQEAMSGYLKQVD</sequence>
<evidence type="ECO:0000313" key="3">
    <source>
        <dbReference type="Proteomes" id="UP000813215"/>
    </source>
</evidence>
<dbReference type="Pfam" id="PF00975">
    <property type="entry name" value="Thioesterase"/>
    <property type="match status" value="1"/>
</dbReference>
<proteinExistence type="predicted"/>
<dbReference type="AlphaFoldDB" id="A0A9E3LRQ2"/>
<gene>
    <name evidence="2" type="ORF">KME28_02945</name>
</gene>
<dbReference type="Proteomes" id="UP000813215">
    <property type="component" value="Unassembled WGS sequence"/>
</dbReference>
<dbReference type="InterPro" id="IPR001031">
    <property type="entry name" value="Thioesterase"/>
</dbReference>
<comment type="caution">
    <text evidence="2">The sequence shown here is derived from an EMBL/GenBank/DDBJ whole genome shotgun (WGS) entry which is preliminary data.</text>
</comment>
<dbReference type="EMBL" id="JAHHHW010000028">
    <property type="protein sequence ID" value="MBW4430723.1"/>
    <property type="molecule type" value="Genomic_DNA"/>
</dbReference>
<organism evidence="2 3">
    <name type="scientific">Pelatocladus maniniholoensis HA4357-MV3</name>
    <dbReference type="NCBI Taxonomy" id="1117104"/>
    <lineage>
        <taxon>Bacteria</taxon>
        <taxon>Bacillati</taxon>
        <taxon>Cyanobacteriota</taxon>
        <taxon>Cyanophyceae</taxon>
        <taxon>Nostocales</taxon>
        <taxon>Nostocaceae</taxon>
        <taxon>Pelatocladus</taxon>
    </lineage>
</organism>
<name>A0A9E3LRQ2_9NOST</name>
<accession>A0A9E3LRQ2</accession>